<dbReference type="EMBL" id="MGEQ01000002">
    <property type="protein sequence ID" value="OGL87952.1"/>
    <property type="molecule type" value="Genomic_DNA"/>
</dbReference>
<organism evidence="1 2">
    <name type="scientific">Candidatus Uhrbacteria bacterium RIFCSPLOWO2_02_FULL_48_18</name>
    <dbReference type="NCBI Taxonomy" id="1802408"/>
    <lineage>
        <taxon>Bacteria</taxon>
        <taxon>Candidatus Uhriibacteriota</taxon>
    </lineage>
</organism>
<dbReference type="Proteomes" id="UP000176593">
    <property type="component" value="Unassembled WGS sequence"/>
</dbReference>
<gene>
    <name evidence="1" type="ORF">A3I41_02485</name>
</gene>
<evidence type="ECO:0000313" key="1">
    <source>
        <dbReference type="EMBL" id="OGL87952.1"/>
    </source>
</evidence>
<dbReference type="AlphaFoldDB" id="A0A1F7VBM8"/>
<comment type="caution">
    <text evidence="1">The sequence shown here is derived from an EMBL/GenBank/DDBJ whole genome shotgun (WGS) entry which is preliminary data.</text>
</comment>
<sequence length="586" mass="61383">MRSHKETQLPIVLDPHLEDLFCFLVDIWLTGSEILDTNRGTISCAFYLWRIVMRLVFALFFITACSGESDVSVQGGADGHSIDVSTDAHDALIATQADTTNETDLFDGSARAPDPGEFGYPCIKNAECNAGYCIETPNGSVCSKTCSSDCPNGFKCSGVSNSSTDIVFICLSMFNRLCDPCKEHKDCNEMNKIGNLCLRVGNSGSFCGAQCFISNGDADCPNGYTCQFLTDAKTKVSGEQCVPKSGATCSCSKRATQLALSTDCTNKNVFGVCSGSRVCKPEGLTNCIGQIPESESCNKLDDNCDGETDNIDASAIGAGCKQSNEFGTCLGMFTGCEKGQPLCSAVKPEPEVCNGKDDNCNGKTDDGLCDDGNVCTTDQCNTDGSCKHTKLTGPLCDDGNVCTAVSECAAGVCKGGTTLDCDDKDACSTDWCDPFTGCNHKPASDGACLDDGNACTQDVCANGKCTHPKVKDGNACLDEGNVCTKDVCDNGDCSHIANASPCNDDNQCTLNDTCKDKTCSVSLPKVCNDGNACTIDGCEPAKGCVFKPNPFSNDGTGVPCPEDGNACTNDICKGAVCAHVPIPGCN</sequence>
<evidence type="ECO:0008006" key="3">
    <source>
        <dbReference type="Google" id="ProtNLM"/>
    </source>
</evidence>
<accession>A0A1F7VBM8</accession>
<name>A0A1F7VBM8_9BACT</name>
<protein>
    <recommendedName>
        <fullName evidence="3">Disintegrin domain-containing protein</fullName>
    </recommendedName>
</protein>
<dbReference type="InterPro" id="IPR001673">
    <property type="entry name" value="S_mold_repeat"/>
</dbReference>
<evidence type="ECO:0000313" key="2">
    <source>
        <dbReference type="Proteomes" id="UP000176593"/>
    </source>
</evidence>
<reference evidence="1 2" key="1">
    <citation type="journal article" date="2016" name="Nat. Commun.">
        <title>Thousands of microbial genomes shed light on interconnected biogeochemical processes in an aquifer system.</title>
        <authorList>
            <person name="Anantharaman K."/>
            <person name="Brown C.T."/>
            <person name="Hug L.A."/>
            <person name="Sharon I."/>
            <person name="Castelle C.J."/>
            <person name="Probst A.J."/>
            <person name="Thomas B.C."/>
            <person name="Singh A."/>
            <person name="Wilkins M.J."/>
            <person name="Karaoz U."/>
            <person name="Brodie E.L."/>
            <person name="Williams K.H."/>
            <person name="Hubbard S.S."/>
            <person name="Banfield J.F."/>
        </authorList>
    </citation>
    <scope>NUCLEOTIDE SEQUENCE [LARGE SCALE GENOMIC DNA]</scope>
</reference>
<proteinExistence type="predicted"/>
<dbReference type="Pfam" id="PF00526">
    <property type="entry name" value="Dicty_CTDC"/>
    <property type="match status" value="7"/>
</dbReference>